<organism evidence="1 2">
    <name type="scientific">Gemmatimonas groenlandica</name>
    <dbReference type="NCBI Taxonomy" id="2732249"/>
    <lineage>
        <taxon>Bacteria</taxon>
        <taxon>Pseudomonadati</taxon>
        <taxon>Gemmatimonadota</taxon>
        <taxon>Gemmatimonadia</taxon>
        <taxon>Gemmatimonadales</taxon>
        <taxon>Gemmatimonadaceae</taxon>
        <taxon>Gemmatimonas</taxon>
    </lineage>
</organism>
<name>A0A6M4ISZ7_9BACT</name>
<dbReference type="AlphaFoldDB" id="A0A6M4ISZ7"/>
<evidence type="ECO:0000313" key="1">
    <source>
        <dbReference type="EMBL" id="QJR37853.1"/>
    </source>
</evidence>
<reference evidence="1 2" key="1">
    <citation type="submission" date="2020-05" db="EMBL/GenBank/DDBJ databases">
        <title>Complete genome sequence of Gemmatimonas greenlandica TET16.</title>
        <authorList>
            <person name="Zeng Y."/>
        </authorList>
    </citation>
    <scope>NUCLEOTIDE SEQUENCE [LARGE SCALE GENOMIC DNA]</scope>
    <source>
        <strain evidence="1 2">TET16</strain>
    </source>
</reference>
<evidence type="ECO:0008006" key="3">
    <source>
        <dbReference type="Google" id="ProtNLM"/>
    </source>
</evidence>
<dbReference type="EMBL" id="CP053085">
    <property type="protein sequence ID" value="QJR37853.1"/>
    <property type="molecule type" value="Genomic_DNA"/>
</dbReference>
<evidence type="ECO:0000313" key="2">
    <source>
        <dbReference type="Proteomes" id="UP000500938"/>
    </source>
</evidence>
<dbReference type="KEGG" id="ggr:HKW67_21165"/>
<protein>
    <recommendedName>
        <fullName evidence="3">Outer membrane protein beta-barrel domain-containing protein</fullName>
    </recommendedName>
</protein>
<keyword evidence="2" id="KW-1185">Reference proteome</keyword>
<accession>A0A6M4ISZ7</accession>
<dbReference type="RefSeq" id="WP_171227289.1">
    <property type="nucleotide sequence ID" value="NZ_CP053085.1"/>
</dbReference>
<sequence>MALGYGIDGAYLLRLDRAGIVSVRASVGALSYGNESRESALSESVGGRVQVKVTTSNYIVPMSIGPQVSWPRGPVRPYAHVGVGGQLLFSESRAQGTTSGTVLASTTNHSASAAAWSLGGGAYMPLVAGRTRVQLDLGVQYVGGRSARYLTKGSIVDLPGAQIAVTPRESRTHMAIIRLGARVQP</sequence>
<dbReference type="Proteomes" id="UP000500938">
    <property type="component" value="Chromosome"/>
</dbReference>
<proteinExistence type="predicted"/>
<gene>
    <name evidence="1" type="ORF">HKW67_21165</name>
</gene>